<name>A0A656JMH6_PSESF</name>
<gene>
    <name evidence="5" type="ORF">A245_38684</name>
</gene>
<dbReference type="InterPro" id="IPR013563">
    <property type="entry name" value="Oligopep_ABC_C"/>
</dbReference>
<feature type="non-terminal residue" evidence="5">
    <location>
        <position position="1"/>
    </location>
</feature>
<protein>
    <submittedName>
        <fullName evidence="5">Peptide ABC transporter ATP-binding protein</fullName>
    </submittedName>
</protein>
<accession>A0A656JMH6</accession>
<organism evidence="5 6">
    <name type="scientific">Pseudomonas syringae pv. actinidiae ICMP 19096</name>
    <dbReference type="NCBI Taxonomy" id="1194405"/>
    <lineage>
        <taxon>Bacteria</taxon>
        <taxon>Pseudomonadati</taxon>
        <taxon>Pseudomonadota</taxon>
        <taxon>Gammaproteobacteria</taxon>
        <taxon>Pseudomonadales</taxon>
        <taxon>Pseudomonadaceae</taxon>
        <taxon>Pseudomonas</taxon>
        <taxon>Pseudomonas syringae</taxon>
    </lineage>
</organism>
<dbReference type="Proteomes" id="UP000018849">
    <property type="component" value="Unassembled WGS sequence"/>
</dbReference>
<dbReference type="NCBIfam" id="TIGR01727">
    <property type="entry name" value="oligo_HPY"/>
    <property type="match status" value="1"/>
</dbReference>
<dbReference type="GO" id="GO:0005524">
    <property type="term" value="F:ATP binding"/>
    <property type="evidence" value="ECO:0007669"/>
    <property type="project" value="UniProtKB-KW"/>
</dbReference>
<dbReference type="AlphaFoldDB" id="A0A656JMH6"/>
<feature type="domain" description="Oligopeptide/dipeptide ABC transporter C-terminal" evidence="4">
    <location>
        <begin position="3"/>
        <end position="66"/>
    </location>
</feature>
<proteinExistence type="predicted"/>
<keyword evidence="1" id="KW-0813">Transport</keyword>
<sequence length="105" mass="11469">HKVEEGSREAFSHVPFHPYTDLLVHSVPELRQGWLESCGVTSGKLPPISAPANNPELCTFLNRCPKPAPGRRRIAGGSEILCHRDSDELQAVQENLNPVTVGAYA</sequence>
<dbReference type="EMBL" id="AOKF01003282">
    <property type="protein sequence ID" value="EPN38350.1"/>
    <property type="molecule type" value="Genomic_DNA"/>
</dbReference>
<reference evidence="5 6" key="1">
    <citation type="journal article" date="2013" name="PLoS Pathog.">
        <title>Genomic analysis of the Kiwifruit pathogen Pseudomonas syringae pv. actinidiae provides insight into the origins of an emergent plant disease.</title>
        <authorList>
            <person name="McCann H.C."/>
            <person name="Rikkerink E.H."/>
            <person name="Bertels F."/>
            <person name="Fiers M."/>
            <person name="Lu A."/>
            <person name="Rees-George J."/>
            <person name="Andersen M.T."/>
            <person name="Gleave A.P."/>
            <person name="Haubold B."/>
            <person name="Wohlers M.W."/>
            <person name="Guttman D.S."/>
            <person name="Wang P.W."/>
            <person name="Straub C."/>
            <person name="Vanneste J.L."/>
            <person name="Rainey P.B."/>
            <person name="Templeton M.D."/>
        </authorList>
    </citation>
    <scope>NUCLEOTIDE SEQUENCE [LARGE SCALE GENOMIC DNA]</scope>
    <source>
        <strain evidence="5 6">ICMP 19096</strain>
    </source>
</reference>
<dbReference type="Pfam" id="PF08352">
    <property type="entry name" value="oligo_HPY"/>
    <property type="match status" value="1"/>
</dbReference>
<comment type="caution">
    <text evidence="5">The sequence shown here is derived from an EMBL/GenBank/DDBJ whole genome shotgun (WGS) entry which is preliminary data.</text>
</comment>
<evidence type="ECO:0000313" key="6">
    <source>
        <dbReference type="Proteomes" id="UP000018849"/>
    </source>
</evidence>
<keyword evidence="2" id="KW-0547">Nucleotide-binding</keyword>
<dbReference type="GO" id="GO:0015833">
    <property type="term" value="P:peptide transport"/>
    <property type="evidence" value="ECO:0007669"/>
    <property type="project" value="InterPro"/>
</dbReference>
<evidence type="ECO:0000259" key="4">
    <source>
        <dbReference type="Pfam" id="PF08352"/>
    </source>
</evidence>
<evidence type="ECO:0000256" key="3">
    <source>
        <dbReference type="ARBA" id="ARBA00022840"/>
    </source>
</evidence>
<evidence type="ECO:0000256" key="1">
    <source>
        <dbReference type="ARBA" id="ARBA00022448"/>
    </source>
</evidence>
<keyword evidence="3 5" id="KW-0067">ATP-binding</keyword>
<evidence type="ECO:0000256" key="2">
    <source>
        <dbReference type="ARBA" id="ARBA00022741"/>
    </source>
</evidence>
<evidence type="ECO:0000313" key="5">
    <source>
        <dbReference type="EMBL" id="EPN38350.1"/>
    </source>
</evidence>